<feature type="compositionally biased region" description="Low complexity" evidence="1">
    <location>
        <begin position="21"/>
        <end position="32"/>
    </location>
</feature>
<accession>A0A835PGC7</accession>
<evidence type="ECO:0000256" key="1">
    <source>
        <dbReference type="SAM" id="MobiDB-lite"/>
    </source>
</evidence>
<dbReference type="AlphaFoldDB" id="A0A835PGC7"/>
<evidence type="ECO:0000313" key="4">
    <source>
        <dbReference type="Proteomes" id="UP000636800"/>
    </source>
</evidence>
<dbReference type="Proteomes" id="UP000639772">
    <property type="component" value="Unassembled WGS sequence"/>
</dbReference>
<dbReference type="EMBL" id="JADCNM010000074">
    <property type="protein sequence ID" value="KAG0451187.1"/>
    <property type="molecule type" value="Genomic_DNA"/>
</dbReference>
<sequence>MESKELACTTAMEKSPEACGLSSISQSNSSLNAPPRPPPRQPKQQHDRAIYSVFLF</sequence>
<name>A0A835PGC7_VANPL</name>
<comment type="caution">
    <text evidence="2">The sequence shown here is derived from an EMBL/GenBank/DDBJ whole genome shotgun (WGS) entry which is preliminary data.</text>
</comment>
<dbReference type="Proteomes" id="UP000636800">
    <property type="component" value="Unassembled WGS sequence"/>
</dbReference>
<reference evidence="4 5" key="1">
    <citation type="journal article" date="2020" name="Nat. Food">
        <title>A phased Vanilla planifolia genome enables genetic improvement of flavour and production.</title>
        <authorList>
            <person name="Hasing T."/>
            <person name="Tang H."/>
            <person name="Brym M."/>
            <person name="Khazi F."/>
            <person name="Huang T."/>
            <person name="Chambers A.H."/>
        </authorList>
    </citation>
    <scope>NUCLEOTIDE SEQUENCE [LARGE SCALE GENOMIC DNA]</scope>
    <source>
        <tissue evidence="2">Leaf</tissue>
    </source>
</reference>
<keyword evidence="4" id="KW-1185">Reference proteome</keyword>
<evidence type="ECO:0000313" key="5">
    <source>
        <dbReference type="Proteomes" id="UP000639772"/>
    </source>
</evidence>
<evidence type="ECO:0000313" key="3">
    <source>
        <dbReference type="EMBL" id="KAG0451187.1"/>
    </source>
</evidence>
<feature type="region of interest" description="Disordered" evidence="1">
    <location>
        <begin position="17"/>
        <end position="48"/>
    </location>
</feature>
<organism evidence="2 4">
    <name type="scientific">Vanilla planifolia</name>
    <name type="common">Vanilla</name>
    <dbReference type="NCBI Taxonomy" id="51239"/>
    <lineage>
        <taxon>Eukaryota</taxon>
        <taxon>Viridiplantae</taxon>
        <taxon>Streptophyta</taxon>
        <taxon>Embryophyta</taxon>
        <taxon>Tracheophyta</taxon>
        <taxon>Spermatophyta</taxon>
        <taxon>Magnoliopsida</taxon>
        <taxon>Liliopsida</taxon>
        <taxon>Asparagales</taxon>
        <taxon>Orchidaceae</taxon>
        <taxon>Vanilloideae</taxon>
        <taxon>Vanilleae</taxon>
        <taxon>Vanilla</taxon>
    </lineage>
</organism>
<evidence type="ECO:0000313" key="2">
    <source>
        <dbReference type="EMBL" id="KAG0451142.1"/>
    </source>
</evidence>
<dbReference type="EMBL" id="JADCNL010000073">
    <property type="protein sequence ID" value="KAG0451142.1"/>
    <property type="molecule type" value="Genomic_DNA"/>
</dbReference>
<proteinExistence type="predicted"/>
<protein>
    <submittedName>
        <fullName evidence="2">Uncharacterized protein</fullName>
    </submittedName>
</protein>
<gene>
    <name evidence="3" type="ORF">HPP92_026343</name>
    <name evidence="2" type="ORF">HPP92_026565</name>
</gene>